<name>A0AA41ZJ68_9GAMM</name>
<keyword evidence="4 9" id="KW-1003">Cell membrane</keyword>
<dbReference type="Gene3D" id="2.40.30.170">
    <property type="match status" value="1"/>
</dbReference>
<proteinExistence type="inferred from homology"/>
<dbReference type="Gene3D" id="1.10.287.1490">
    <property type="match status" value="1"/>
</dbReference>
<dbReference type="GO" id="GO:0005886">
    <property type="term" value="C:plasma membrane"/>
    <property type="evidence" value="ECO:0007669"/>
    <property type="project" value="UniProtKB-SubCell"/>
</dbReference>
<comment type="caution">
    <text evidence="13">The sequence shown here is derived from an EMBL/GenBank/DDBJ whole genome shotgun (WGS) entry which is preliminary data.</text>
</comment>
<evidence type="ECO:0000313" key="13">
    <source>
        <dbReference type="EMBL" id="MCX2522746.1"/>
    </source>
</evidence>
<evidence type="ECO:0000256" key="10">
    <source>
        <dbReference type="SAM" id="Coils"/>
    </source>
</evidence>
<keyword evidence="14" id="KW-1185">Reference proteome</keyword>
<comment type="similarity">
    <text evidence="2 9">Belongs to the membrane fusion protein (MFP) (TC 8.A.1) family.</text>
</comment>
<dbReference type="InterPro" id="IPR058781">
    <property type="entry name" value="HH_AprE-like"/>
</dbReference>
<comment type="subcellular location">
    <subcellularLocation>
        <location evidence="1 9">Cell inner membrane</location>
        <topology evidence="1 9">Single-pass membrane protein</topology>
    </subcellularLocation>
</comment>
<dbReference type="AlphaFoldDB" id="A0AA41ZJ68"/>
<dbReference type="InterPro" id="IPR050739">
    <property type="entry name" value="MFP"/>
</dbReference>
<organism evidence="13 14">
    <name type="scientific">Larsenimonas rhizosphaerae</name>
    <dbReference type="NCBI Taxonomy" id="2944682"/>
    <lineage>
        <taxon>Bacteria</taxon>
        <taxon>Pseudomonadati</taxon>
        <taxon>Pseudomonadota</taxon>
        <taxon>Gammaproteobacteria</taxon>
        <taxon>Oceanospirillales</taxon>
        <taxon>Halomonadaceae</taxon>
        <taxon>Larsenimonas</taxon>
    </lineage>
</organism>
<dbReference type="EMBL" id="JAPIVE010000001">
    <property type="protein sequence ID" value="MCX2522746.1"/>
    <property type="molecule type" value="Genomic_DNA"/>
</dbReference>
<protein>
    <recommendedName>
        <fullName evidence="9">Membrane fusion protein (MFP) family protein</fullName>
    </recommendedName>
</protein>
<keyword evidence="3 9" id="KW-0813">Transport</keyword>
<evidence type="ECO:0000256" key="5">
    <source>
        <dbReference type="ARBA" id="ARBA00022519"/>
    </source>
</evidence>
<evidence type="ECO:0000256" key="3">
    <source>
        <dbReference type="ARBA" id="ARBA00022448"/>
    </source>
</evidence>
<keyword evidence="6 9" id="KW-0812">Transmembrane</keyword>
<accession>A0AA41ZJ68</accession>
<dbReference type="Pfam" id="PF25994">
    <property type="entry name" value="HH_AprE"/>
    <property type="match status" value="1"/>
</dbReference>
<sequence>MTHVAGTPDTSRDTLPTSSRRVCLAGLIIILVAFGVFGTWAVLANLSVAVIASGTVSVDSFKKTIQHLEGGIVSDIRVDDGDHVTRGDTLIVLDNTQSTSRLAIERTTFFMARAQETRLLAEQNGADRLEFPPDLVNEAAGHARLEQGLSVQQRLFDSRRHSLQGEIGALNEQIQQYREQITGLKQMTAINQRRSRSLSAEADDYRSLFKEGLGNNQRIRELDRQILELQSNSAQARAEMAQLGSRISENRARIETRRQDYQQNVSEQLREAQSRGSDARQRMIALDDQVRRTDIRAPVSGTVVGLDVRTLGAVITPGQPLMSIVPDTDGFFIDARVPVQDIDNVYAGQHADIRFSAFNQHRAPIIDGRVDHVSADSFRDEATGAHYYRARIRVSSAGKGQMTDNMQLLSGMPAEVMIKTGRKTLFEYLSQPVTDMLHRAVRQD</sequence>
<evidence type="ECO:0000256" key="4">
    <source>
        <dbReference type="ARBA" id="ARBA00022475"/>
    </source>
</evidence>
<reference evidence="13" key="1">
    <citation type="submission" date="2022-11" db="EMBL/GenBank/DDBJ databases">
        <title>Larsenimonas rhizosphaerae sp. nov., isolated from a tidal mudflat.</title>
        <authorList>
            <person name="Lee S.D."/>
            <person name="Kim I.S."/>
        </authorList>
    </citation>
    <scope>NUCLEOTIDE SEQUENCE</scope>
    <source>
        <strain evidence="13">GH2-1</strain>
    </source>
</reference>
<feature type="coiled-coil region" evidence="10">
    <location>
        <begin position="160"/>
        <end position="187"/>
    </location>
</feature>
<evidence type="ECO:0000256" key="2">
    <source>
        <dbReference type="ARBA" id="ARBA00009477"/>
    </source>
</evidence>
<dbReference type="NCBIfam" id="TIGR01843">
    <property type="entry name" value="type_I_hlyD"/>
    <property type="match status" value="1"/>
</dbReference>
<dbReference type="PANTHER" id="PTHR30386">
    <property type="entry name" value="MEMBRANE FUSION SUBUNIT OF EMRAB-TOLC MULTIDRUG EFFLUX PUMP"/>
    <property type="match status" value="1"/>
</dbReference>
<dbReference type="GO" id="GO:0015031">
    <property type="term" value="P:protein transport"/>
    <property type="evidence" value="ECO:0007669"/>
    <property type="project" value="InterPro"/>
</dbReference>
<evidence type="ECO:0000256" key="7">
    <source>
        <dbReference type="ARBA" id="ARBA00022989"/>
    </source>
</evidence>
<keyword evidence="10" id="KW-0175">Coiled coil</keyword>
<feature type="domain" description="AprE-like beta-barrel" evidence="12">
    <location>
        <begin position="332"/>
        <end position="421"/>
    </location>
</feature>
<dbReference type="PRINTS" id="PR01490">
    <property type="entry name" value="RTXTOXIND"/>
</dbReference>
<dbReference type="Pfam" id="PF26002">
    <property type="entry name" value="Beta-barrel_AprE"/>
    <property type="match status" value="1"/>
</dbReference>
<evidence type="ECO:0000256" key="1">
    <source>
        <dbReference type="ARBA" id="ARBA00004377"/>
    </source>
</evidence>
<keyword evidence="8 9" id="KW-0472">Membrane</keyword>
<dbReference type="InterPro" id="IPR058982">
    <property type="entry name" value="Beta-barrel_AprE"/>
</dbReference>
<feature type="domain" description="AprE-like long alpha-helical hairpin" evidence="11">
    <location>
        <begin position="100"/>
        <end position="289"/>
    </location>
</feature>
<dbReference type="Proteomes" id="UP001165678">
    <property type="component" value="Unassembled WGS sequence"/>
</dbReference>
<evidence type="ECO:0000256" key="9">
    <source>
        <dbReference type="RuleBase" id="RU365093"/>
    </source>
</evidence>
<evidence type="ECO:0000259" key="11">
    <source>
        <dbReference type="Pfam" id="PF25994"/>
    </source>
</evidence>
<dbReference type="RefSeq" id="WP_265895234.1">
    <property type="nucleotide sequence ID" value="NZ_JAPIVE010000001.1"/>
</dbReference>
<dbReference type="Gene3D" id="2.40.50.100">
    <property type="match status" value="1"/>
</dbReference>
<feature type="coiled-coil region" evidence="10">
    <location>
        <begin position="219"/>
        <end position="271"/>
    </location>
</feature>
<dbReference type="PANTHER" id="PTHR30386:SF17">
    <property type="entry name" value="ALKALINE PROTEASE SECRETION PROTEIN APRE"/>
    <property type="match status" value="1"/>
</dbReference>
<evidence type="ECO:0000256" key="6">
    <source>
        <dbReference type="ARBA" id="ARBA00022692"/>
    </source>
</evidence>
<evidence type="ECO:0000313" key="14">
    <source>
        <dbReference type="Proteomes" id="UP001165678"/>
    </source>
</evidence>
<evidence type="ECO:0000256" key="8">
    <source>
        <dbReference type="ARBA" id="ARBA00023136"/>
    </source>
</evidence>
<keyword evidence="5 9" id="KW-0997">Cell inner membrane</keyword>
<gene>
    <name evidence="13" type="ORF">OQ287_00640</name>
</gene>
<keyword evidence="7 9" id="KW-1133">Transmembrane helix</keyword>
<evidence type="ECO:0000259" key="12">
    <source>
        <dbReference type="Pfam" id="PF26002"/>
    </source>
</evidence>
<feature type="transmembrane region" description="Helical" evidence="9">
    <location>
        <begin position="22"/>
        <end position="43"/>
    </location>
</feature>
<dbReference type="InterPro" id="IPR010129">
    <property type="entry name" value="T1SS_HlyD"/>
</dbReference>
<dbReference type="SUPFAM" id="SSF111369">
    <property type="entry name" value="HlyD-like secretion proteins"/>
    <property type="match status" value="1"/>
</dbReference>